<organism evidence="3 4">
    <name type="scientific">Rippkaea orientalis (strain PCC 8801 / RF-1)</name>
    <name type="common">Cyanothece sp. (strain PCC 8801)</name>
    <dbReference type="NCBI Taxonomy" id="41431"/>
    <lineage>
        <taxon>Bacteria</taxon>
        <taxon>Bacillati</taxon>
        <taxon>Cyanobacteriota</taxon>
        <taxon>Cyanophyceae</taxon>
        <taxon>Oscillatoriophycideae</taxon>
        <taxon>Chroococcales</taxon>
        <taxon>Aphanothecaceae</taxon>
        <taxon>Rippkaea</taxon>
        <taxon>Rippkaea orientalis</taxon>
    </lineage>
</organism>
<evidence type="ECO:0000313" key="4">
    <source>
        <dbReference type="Proteomes" id="UP000008204"/>
    </source>
</evidence>
<feature type="region of interest" description="Disordered" evidence="1">
    <location>
        <begin position="503"/>
        <end position="522"/>
    </location>
</feature>
<dbReference type="AlphaFoldDB" id="B7JW68"/>
<keyword evidence="2" id="KW-0472">Membrane</keyword>
<keyword evidence="2" id="KW-0812">Transmembrane</keyword>
<evidence type="ECO:0000256" key="2">
    <source>
        <dbReference type="SAM" id="Phobius"/>
    </source>
</evidence>
<dbReference type="STRING" id="41431.PCC8801_1709"/>
<keyword evidence="4" id="KW-1185">Reference proteome</keyword>
<gene>
    <name evidence="3" type="ordered locus">PCC8801_1709</name>
</gene>
<reference evidence="4" key="1">
    <citation type="journal article" date="2011" name="MBio">
        <title>Novel metabolic attributes of the genus Cyanothece, comprising a group of unicellular nitrogen-fixing Cyanobacteria.</title>
        <authorList>
            <person name="Bandyopadhyay A."/>
            <person name="Elvitigala T."/>
            <person name="Welsh E."/>
            <person name="Stockel J."/>
            <person name="Liberton M."/>
            <person name="Min H."/>
            <person name="Sherman L.A."/>
            <person name="Pakrasi H.B."/>
        </authorList>
    </citation>
    <scope>NUCLEOTIDE SEQUENCE [LARGE SCALE GENOMIC DNA]</scope>
    <source>
        <strain evidence="4">PCC 8801</strain>
    </source>
</reference>
<dbReference type="Proteomes" id="UP000008204">
    <property type="component" value="Chromosome"/>
</dbReference>
<evidence type="ECO:0000256" key="1">
    <source>
        <dbReference type="SAM" id="MobiDB-lite"/>
    </source>
</evidence>
<dbReference type="HOGENOM" id="CLU_042919_0_0_3"/>
<dbReference type="RefSeq" id="WP_012595030.1">
    <property type="nucleotide sequence ID" value="NC_011726.1"/>
</dbReference>
<accession>B7JW68</accession>
<evidence type="ECO:0000313" key="3">
    <source>
        <dbReference type="EMBL" id="ACK65757.1"/>
    </source>
</evidence>
<sequence length="522" mass="56219">MNTKYKLILLYLHHIQKSKNKGMTIVFAMAIGVVMALAAGTMLLGSQAKQSQVSAENAKSEGYGMSQVAATNFINTLNQQGMRYLLLYPDKCDSTNTTNCWERATQTTNPPQFREHLASCDADTTGITGKANEVVELADRTEWRDITDPRNPNKLIGQYRLIEYSYDGTIGQAPGLGKLTIEGRKIDGTAGDYQRIGSNSKSLTQATSRVEIQIPVQPNNNNIPGLWLKSGTISTDDSYTPTNNIVQGDVWLNDCNADPETLEANGNIIGGQALQMSIDFPSLPTIPTNAYVVTELSASASNYLSQPQTPMVAGILRTFLDKALKTVIGEVALANTFDIQFPRPGDTPTDTDANGIPIYEYKVSNITNTNTININAYDAATNTRRKVIFYLEGDLNPSGGGAIYHTCPSGTACKPTDFAIYGYKATGGKICLAGTHQVEAFIFAPTYEGGVKGGGAGTDGAGIKGSLWLNKWSSDPNCRSNGNNIMVTQTGAWTDLGVELDGRLPPQPSPVSKVTQKEVDPN</sequence>
<dbReference type="EMBL" id="CP001287">
    <property type="protein sequence ID" value="ACK65757.1"/>
    <property type="molecule type" value="Genomic_DNA"/>
</dbReference>
<protein>
    <submittedName>
        <fullName evidence="3">Uncharacterized protein</fullName>
    </submittedName>
</protein>
<feature type="transmembrane region" description="Helical" evidence="2">
    <location>
        <begin position="21"/>
        <end position="44"/>
    </location>
</feature>
<keyword evidence="2" id="KW-1133">Transmembrane helix</keyword>
<dbReference type="OrthoDB" id="427059at2"/>
<proteinExistence type="predicted"/>
<dbReference type="eggNOG" id="COG4726">
    <property type="taxonomic scope" value="Bacteria"/>
</dbReference>
<name>B7JW68_RIPO1</name>
<dbReference type="KEGG" id="cyp:PCC8801_1709"/>